<proteinExistence type="inferred from homology"/>
<comment type="caution">
    <text evidence="3">The sequence shown here is derived from an EMBL/GenBank/DDBJ whole genome shotgun (WGS) entry which is preliminary data.</text>
</comment>
<keyword evidence="4" id="KW-1185">Reference proteome</keyword>
<dbReference type="Pfam" id="PF00106">
    <property type="entry name" value="adh_short"/>
    <property type="match status" value="1"/>
</dbReference>
<evidence type="ECO:0000256" key="2">
    <source>
        <dbReference type="ARBA" id="ARBA00023002"/>
    </source>
</evidence>
<organism evidence="3 4">
    <name type="scientific">Ktedonospora formicarum</name>
    <dbReference type="NCBI Taxonomy" id="2778364"/>
    <lineage>
        <taxon>Bacteria</taxon>
        <taxon>Bacillati</taxon>
        <taxon>Chloroflexota</taxon>
        <taxon>Ktedonobacteria</taxon>
        <taxon>Ktedonobacterales</taxon>
        <taxon>Ktedonobacteraceae</taxon>
        <taxon>Ktedonospora</taxon>
    </lineage>
</organism>
<evidence type="ECO:0000256" key="1">
    <source>
        <dbReference type="ARBA" id="ARBA00006484"/>
    </source>
</evidence>
<dbReference type="InterPro" id="IPR036291">
    <property type="entry name" value="NAD(P)-bd_dom_sf"/>
</dbReference>
<dbReference type="SUPFAM" id="SSF51735">
    <property type="entry name" value="NAD(P)-binding Rossmann-fold domains"/>
    <property type="match status" value="1"/>
</dbReference>
<evidence type="ECO:0000313" key="4">
    <source>
        <dbReference type="Proteomes" id="UP000612362"/>
    </source>
</evidence>
<dbReference type="PANTHER" id="PTHR44196:SF1">
    <property type="entry name" value="DEHYDROGENASE_REDUCTASE SDR FAMILY MEMBER 7B"/>
    <property type="match status" value="1"/>
</dbReference>
<dbReference type="PANTHER" id="PTHR44196">
    <property type="entry name" value="DEHYDROGENASE/REDUCTASE SDR FAMILY MEMBER 7B"/>
    <property type="match status" value="1"/>
</dbReference>
<evidence type="ECO:0008006" key="5">
    <source>
        <dbReference type="Google" id="ProtNLM"/>
    </source>
</evidence>
<dbReference type="EMBL" id="BNJF01000001">
    <property type="protein sequence ID" value="GHO43887.1"/>
    <property type="molecule type" value="Genomic_DNA"/>
</dbReference>
<comment type="similarity">
    <text evidence="1">Belongs to the short-chain dehydrogenases/reductases (SDR) family.</text>
</comment>
<sequence length="82" mass="8976">MTEDKHINQATNNVIIFIMSMQNTVAIITGAGRGVGRATAQLFAHEGASVVLFSRTRETVESCAREIQEQGGRPSQSLEMWP</sequence>
<dbReference type="GO" id="GO:0016020">
    <property type="term" value="C:membrane"/>
    <property type="evidence" value="ECO:0007669"/>
    <property type="project" value="TreeGrafter"/>
</dbReference>
<evidence type="ECO:0000313" key="3">
    <source>
        <dbReference type="EMBL" id="GHO43887.1"/>
    </source>
</evidence>
<gene>
    <name evidence="3" type="ORF">KSX_20500</name>
</gene>
<protein>
    <recommendedName>
        <fullName evidence="5">SDR family NAD(P)-dependent oxidoreductase</fullName>
    </recommendedName>
</protein>
<dbReference type="Gene3D" id="3.40.50.720">
    <property type="entry name" value="NAD(P)-binding Rossmann-like Domain"/>
    <property type="match status" value="1"/>
</dbReference>
<accession>A0A8J3MPJ6</accession>
<keyword evidence="2" id="KW-0560">Oxidoreductase</keyword>
<dbReference type="Proteomes" id="UP000612362">
    <property type="component" value="Unassembled WGS sequence"/>
</dbReference>
<dbReference type="InterPro" id="IPR002347">
    <property type="entry name" value="SDR_fam"/>
</dbReference>
<name>A0A8J3MPJ6_9CHLR</name>
<reference evidence="3" key="1">
    <citation type="submission" date="2020-10" db="EMBL/GenBank/DDBJ databases">
        <title>Taxonomic study of unclassified bacteria belonging to the class Ktedonobacteria.</title>
        <authorList>
            <person name="Yabe S."/>
            <person name="Wang C.M."/>
            <person name="Zheng Y."/>
            <person name="Sakai Y."/>
            <person name="Cavaletti L."/>
            <person name="Monciardini P."/>
            <person name="Donadio S."/>
        </authorList>
    </citation>
    <scope>NUCLEOTIDE SEQUENCE</scope>
    <source>
        <strain evidence="3">SOSP1-1</strain>
    </source>
</reference>
<dbReference type="AlphaFoldDB" id="A0A8J3MPJ6"/>
<dbReference type="GO" id="GO:0016491">
    <property type="term" value="F:oxidoreductase activity"/>
    <property type="evidence" value="ECO:0007669"/>
    <property type="project" value="UniProtKB-KW"/>
</dbReference>